<dbReference type="InterPro" id="IPR015421">
    <property type="entry name" value="PyrdxlP-dep_Trfase_major"/>
</dbReference>
<dbReference type="InterPro" id="IPR015422">
    <property type="entry name" value="PyrdxlP-dep_Trfase_small"/>
</dbReference>
<keyword evidence="2" id="KW-0808">Transferase</keyword>
<keyword evidence="3" id="KW-1185">Reference proteome</keyword>
<dbReference type="PANTHER" id="PTHR43586">
    <property type="entry name" value="CYSTEINE DESULFURASE"/>
    <property type="match status" value="1"/>
</dbReference>
<dbReference type="InterPro" id="IPR015424">
    <property type="entry name" value="PyrdxlP-dep_Trfase"/>
</dbReference>
<dbReference type="GO" id="GO:0008483">
    <property type="term" value="F:transaminase activity"/>
    <property type="evidence" value="ECO:0007669"/>
    <property type="project" value="UniProtKB-KW"/>
</dbReference>
<evidence type="ECO:0000313" key="3">
    <source>
        <dbReference type="Proteomes" id="UP001500213"/>
    </source>
</evidence>
<sequence>MIDTLRAEFPATSGYLAACTMGLVPAPTRRAISADLEVWAAGLTSMGGYDAIVNRGRAAFARLVHVDPSRVAIGSQVSVQASVIAAAAPDGAEVLCVRGDFSSVVAPFAQHAHRGVRVREVPLEALADAVTEGTWLVAFSLVQSATGRIADVDAVLDAAGRHGARTLVDLTQAAGWLDVDASRADATVTHAYKWLCAPRGVSLITLSPRIAAELRPVQAGWYAGEDVFDSCYGADIALATDARRFDVSPAWQAWVGAAESLELFAAADLDAVRSHDVALADELRAALGLPATGSAIVTWADPDGRDVRAMTDAGLTVSGRAGNARVAFHVWNDERDVARIVDAVKVRAIA</sequence>
<dbReference type="Gene3D" id="3.40.640.10">
    <property type="entry name" value="Type I PLP-dependent aspartate aminotransferase-like (Major domain)"/>
    <property type="match status" value="1"/>
</dbReference>
<proteinExistence type="predicted"/>
<evidence type="ECO:0000259" key="1">
    <source>
        <dbReference type="Pfam" id="PF00266"/>
    </source>
</evidence>
<dbReference type="Proteomes" id="UP001500213">
    <property type="component" value="Unassembled WGS sequence"/>
</dbReference>
<comment type="caution">
    <text evidence="2">The sequence shown here is derived from an EMBL/GenBank/DDBJ whole genome shotgun (WGS) entry which is preliminary data.</text>
</comment>
<evidence type="ECO:0000313" key="2">
    <source>
        <dbReference type="EMBL" id="GAA4186974.1"/>
    </source>
</evidence>
<feature type="domain" description="Aminotransferase class V" evidence="1">
    <location>
        <begin position="53"/>
        <end position="287"/>
    </location>
</feature>
<dbReference type="EMBL" id="BAABBX010000008">
    <property type="protein sequence ID" value="GAA4186974.1"/>
    <property type="molecule type" value="Genomic_DNA"/>
</dbReference>
<dbReference type="SUPFAM" id="SSF53383">
    <property type="entry name" value="PLP-dependent transferases"/>
    <property type="match status" value="1"/>
</dbReference>
<organism evidence="2 3">
    <name type="scientific">Gryllotalpicola kribbensis</name>
    <dbReference type="NCBI Taxonomy" id="993084"/>
    <lineage>
        <taxon>Bacteria</taxon>
        <taxon>Bacillati</taxon>
        <taxon>Actinomycetota</taxon>
        <taxon>Actinomycetes</taxon>
        <taxon>Micrococcales</taxon>
        <taxon>Microbacteriaceae</taxon>
        <taxon>Gryllotalpicola</taxon>
    </lineage>
</organism>
<dbReference type="Gene3D" id="3.90.1150.10">
    <property type="entry name" value="Aspartate Aminotransferase, domain 1"/>
    <property type="match status" value="1"/>
</dbReference>
<accession>A0ABP8AP55</accession>
<dbReference type="RefSeq" id="WP_344774727.1">
    <property type="nucleotide sequence ID" value="NZ_BAABBX010000008.1"/>
</dbReference>
<keyword evidence="2" id="KW-0032">Aminotransferase</keyword>
<gene>
    <name evidence="2" type="ORF">GCM10022288_11350</name>
</gene>
<protein>
    <submittedName>
        <fullName evidence="2">Aminotransferase class V-fold PLP-dependent enzyme</fullName>
    </submittedName>
</protein>
<name>A0ABP8AP55_9MICO</name>
<dbReference type="InterPro" id="IPR000192">
    <property type="entry name" value="Aminotrans_V_dom"/>
</dbReference>
<reference evidence="3" key="1">
    <citation type="journal article" date="2019" name="Int. J. Syst. Evol. Microbiol.">
        <title>The Global Catalogue of Microorganisms (GCM) 10K type strain sequencing project: providing services to taxonomists for standard genome sequencing and annotation.</title>
        <authorList>
            <consortium name="The Broad Institute Genomics Platform"/>
            <consortium name="The Broad Institute Genome Sequencing Center for Infectious Disease"/>
            <person name="Wu L."/>
            <person name="Ma J."/>
        </authorList>
    </citation>
    <scope>NUCLEOTIDE SEQUENCE [LARGE SCALE GENOMIC DNA]</scope>
    <source>
        <strain evidence="3">JCM 17593</strain>
    </source>
</reference>
<dbReference type="PANTHER" id="PTHR43586:SF21">
    <property type="entry name" value="PYRIDOXAL PHOSPHATE (PLP)-DEPENDENT ASPARTATE AMINOTRANSFERASE SUPERFAMILY"/>
    <property type="match status" value="1"/>
</dbReference>
<dbReference type="Pfam" id="PF00266">
    <property type="entry name" value="Aminotran_5"/>
    <property type="match status" value="1"/>
</dbReference>